<reference evidence="1" key="1">
    <citation type="submission" date="2009-10" db="EMBL/GenBank/DDBJ databases">
        <title>Diversity of trophic interactions inside an arsenic-rich microbial ecosystem.</title>
        <authorList>
            <person name="Bertin P.N."/>
            <person name="Heinrich-Salmeron A."/>
            <person name="Pelletier E."/>
            <person name="Goulhen-Chollet F."/>
            <person name="Arsene-Ploetze F."/>
            <person name="Gallien S."/>
            <person name="Calteau A."/>
            <person name="Vallenet D."/>
            <person name="Casiot C."/>
            <person name="Chane-Woon-Ming B."/>
            <person name="Giloteaux L."/>
            <person name="Barakat M."/>
            <person name="Bonnefoy V."/>
            <person name="Bruneel O."/>
            <person name="Chandler M."/>
            <person name="Cleiss J."/>
            <person name="Duran R."/>
            <person name="Elbaz-Poulichet F."/>
            <person name="Fonknechten N."/>
            <person name="Lauga B."/>
            <person name="Mornico D."/>
            <person name="Ortet P."/>
            <person name="Schaeffer C."/>
            <person name="Siguier P."/>
            <person name="Alexander Thil Smith A."/>
            <person name="Van Dorsselaer A."/>
            <person name="Weissenbach J."/>
            <person name="Medigue C."/>
            <person name="Le Paslier D."/>
        </authorList>
    </citation>
    <scope>NUCLEOTIDE SEQUENCE</scope>
</reference>
<dbReference type="EMBL" id="CABN01000161">
    <property type="protein sequence ID" value="CBI00662.1"/>
    <property type="molecule type" value="Genomic_DNA"/>
</dbReference>
<proteinExistence type="predicted"/>
<organism evidence="1">
    <name type="scientific">mine drainage metagenome</name>
    <dbReference type="NCBI Taxonomy" id="410659"/>
    <lineage>
        <taxon>unclassified sequences</taxon>
        <taxon>metagenomes</taxon>
        <taxon>ecological metagenomes</taxon>
    </lineage>
</organism>
<gene>
    <name evidence="1" type="ORF">CARN3_0215</name>
</gene>
<accession>E6Q0F3</accession>
<name>E6Q0F3_9ZZZZ</name>
<dbReference type="AlphaFoldDB" id="E6Q0F3"/>
<protein>
    <submittedName>
        <fullName evidence="1">Uncharacterized protein</fullName>
    </submittedName>
</protein>
<evidence type="ECO:0000313" key="1">
    <source>
        <dbReference type="EMBL" id="CBI00662.1"/>
    </source>
</evidence>
<sequence length="94" mass="10635">MSPHRISACPIHPTLATGANCPHFDTRKAAHVEHLQATCDNENKKNILHPFGFGEKRATLHYQIRSQNYKPLILDLTWPVFARNVILPISGDRP</sequence>
<comment type="caution">
    <text evidence="1">The sequence shown here is derived from an EMBL/GenBank/DDBJ whole genome shotgun (WGS) entry which is preliminary data.</text>
</comment>